<dbReference type="EMBL" id="JAUSTW010000014">
    <property type="protein sequence ID" value="MDQ0201950.1"/>
    <property type="molecule type" value="Genomic_DNA"/>
</dbReference>
<accession>A0ABT9Y2A8</accession>
<evidence type="ECO:0000313" key="2">
    <source>
        <dbReference type="Proteomes" id="UP001224122"/>
    </source>
</evidence>
<name>A0ABT9Y2A8_9BACI</name>
<reference evidence="1 2" key="1">
    <citation type="submission" date="2023-07" db="EMBL/GenBank/DDBJ databases">
        <title>Genomic Encyclopedia of Type Strains, Phase IV (KMG-IV): sequencing the most valuable type-strain genomes for metagenomic binning, comparative biology and taxonomic classification.</title>
        <authorList>
            <person name="Goeker M."/>
        </authorList>
    </citation>
    <scope>NUCLEOTIDE SEQUENCE [LARGE SCALE GENOMIC DNA]</scope>
    <source>
        <strain evidence="1 2">DSM 27594</strain>
    </source>
</reference>
<keyword evidence="2" id="KW-1185">Reference proteome</keyword>
<evidence type="ECO:0000313" key="1">
    <source>
        <dbReference type="EMBL" id="MDQ0201950.1"/>
    </source>
</evidence>
<gene>
    <name evidence="1" type="ORF">J2S10_005161</name>
</gene>
<comment type="caution">
    <text evidence="1">The sequence shown here is derived from an EMBL/GenBank/DDBJ whole genome shotgun (WGS) entry which is preliminary data.</text>
</comment>
<dbReference type="Proteomes" id="UP001224122">
    <property type="component" value="Unassembled WGS sequence"/>
</dbReference>
<organism evidence="1 2">
    <name type="scientific">Neobacillus ginsengisoli</name>
    <dbReference type="NCBI Taxonomy" id="904295"/>
    <lineage>
        <taxon>Bacteria</taxon>
        <taxon>Bacillati</taxon>
        <taxon>Bacillota</taxon>
        <taxon>Bacilli</taxon>
        <taxon>Bacillales</taxon>
        <taxon>Bacillaceae</taxon>
        <taxon>Neobacillus</taxon>
    </lineage>
</organism>
<sequence length="51" mass="6058">MYLIDGKFHIIRKEIRALALDVELLIKEVADIKRKVIKLGHSNKDHYRKND</sequence>
<proteinExistence type="predicted"/>
<protein>
    <submittedName>
        <fullName evidence="1">Uncharacterized protein</fullName>
    </submittedName>
</protein>